<evidence type="ECO:0000313" key="1">
    <source>
        <dbReference type="EMBL" id="CAB3977431.1"/>
    </source>
</evidence>
<protein>
    <submittedName>
        <fullName evidence="1">Uncharacterized protein</fullName>
    </submittedName>
</protein>
<dbReference type="AlphaFoldDB" id="A0A7D9D6J5"/>
<gene>
    <name evidence="1" type="ORF">PACLA_8A013990</name>
</gene>
<comment type="caution">
    <text evidence="1">The sequence shown here is derived from an EMBL/GenBank/DDBJ whole genome shotgun (WGS) entry which is preliminary data.</text>
</comment>
<accession>A0A7D9D6J5</accession>
<dbReference type="EMBL" id="CACRXK020000046">
    <property type="protein sequence ID" value="CAB3977431.1"/>
    <property type="molecule type" value="Genomic_DNA"/>
</dbReference>
<keyword evidence="2" id="KW-1185">Reference proteome</keyword>
<reference evidence="1" key="1">
    <citation type="submission" date="2020-04" db="EMBL/GenBank/DDBJ databases">
        <authorList>
            <person name="Alioto T."/>
            <person name="Alioto T."/>
            <person name="Gomez Garrido J."/>
        </authorList>
    </citation>
    <scope>NUCLEOTIDE SEQUENCE</scope>
    <source>
        <strain evidence="1">A484AB</strain>
    </source>
</reference>
<evidence type="ECO:0000313" key="2">
    <source>
        <dbReference type="Proteomes" id="UP001152795"/>
    </source>
</evidence>
<dbReference type="Proteomes" id="UP001152795">
    <property type="component" value="Unassembled WGS sequence"/>
</dbReference>
<name>A0A7D9D6J5_PARCT</name>
<proteinExistence type="predicted"/>
<organism evidence="1 2">
    <name type="scientific">Paramuricea clavata</name>
    <name type="common">Red gorgonian</name>
    <name type="synonym">Violescent sea-whip</name>
    <dbReference type="NCBI Taxonomy" id="317549"/>
    <lineage>
        <taxon>Eukaryota</taxon>
        <taxon>Metazoa</taxon>
        <taxon>Cnidaria</taxon>
        <taxon>Anthozoa</taxon>
        <taxon>Octocorallia</taxon>
        <taxon>Malacalcyonacea</taxon>
        <taxon>Plexauridae</taxon>
        <taxon>Paramuricea</taxon>
    </lineage>
</organism>
<sequence>MWNFTVRAVMKPDITGIDALSAKSMDLTEQRPIKDLKAEDFFLDSYPDLKELLQNRYDAYLIEALHMVIHELDVTYAEFKEMTESDFDSYVEE</sequence>